<dbReference type="InterPro" id="IPR002731">
    <property type="entry name" value="ATPase_BadF"/>
</dbReference>
<dbReference type="SUPFAM" id="SSF53067">
    <property type="entry name" value="Actin-like ATPase domain"/>
    <property type="match status" value="2"/>
</dbReference>
<evidence type="ECO:0000313" key="2">
    <source>
        <dbReference type="EMBL" id="MBB6694639.1"/>
    </source>
</evidence>
<dbReference type="Gene3D" id="3.30.420.40">
    <property type="match status" value="2"/>
</dbReference>
<feature type="domain" description="ATPase BadF/BadG/BcrA/BcrD type" evidence="1">
    <location>
        <begin position="6"/>
        <end position="295"/>
    </location>
</feature>
<keyword evidence="3" id="KW-1185">Reference proteome</keyword>
<dbReference type="PANTHER" id="PTHR43190">
    <property type="entry name" value="N-ACETYL-D-GLUCOSAMINE KINASE"/>
    <property type="match status" value="1"/>
</dbReference>
<evidence type="ECO:0000259" key="1">
    <source>
        <dbReference type="Pfam" id="PF01869"/>
    </source>
</evidence>
<dbReference type="Pfam" id="PF01869">
    <property type="entry name" value="BcrAD_BadFG"/>
    <property type="match status" value="1"/>
</dbReference>
<organism evidence="2 3">
    <name type="scientific">Cohnella xylanilytica</name>
    <dbReference type="NCBI Taxonomy" id="557555"/>
    <lineage>
        <taxon>Bacteria</taxon>
        <taxon>Bacillati</taxon>
        <taxon>Bacillota</taxon>
        <taxon>Bacilli</taxon>
        <taxon>Bacillales</taxon>
        <taxon>Paenibacillaceae</taxon>
        <taxon>Cohnella</taxon>
    </lineage>
</organism>
<comment type="caution">
    <text evidence="2">The sequence shown here is derived from an EMBL/GenBank/DDBJ whole genome shotgun (WGS) entry which is preliminary data.</text>
</comment>
<dbReference type="Proteomes" id="UP000553776">
    <property type="component" value="Unassembled WGS sequence"/>
</dbReference>
<proteinExistence type="predicted"/>
<protein>
    <submittedName>
        <fullName evidence="2">ATPase</fullName>
    </submittedName>
</protein>
<dbReference type="AlphaFoldDB" id="A0A841U4E0"/>
<reference evidence="2 3" key="1">
    <citation type="submission" date="2020-08" db="EMBL/GenBank/DDBJ databases">
        <title>Cohnella phylogeny.</title>
        <authorList>
            <person name="Dunlap C."/>
        </authorList>
    </citation>
    <scope>NUCLEOTIDE SEQUENCE [LARGE SCALE GENOMIC DNA]</scope>
    <source>
        <strain evidence="2 3">DSM 25239</strain>
    </source>
</reference>
<gene>
    <name evidence="2" type="ORF">H7B90_24890</name>
</gene>
<evidence type="ECO:0000313" key="3">
    <source>
        <dbReference type="Proteomes" id="UP000553776"/>
    </source>
</evidence>
<dbReference type="InterPro" id="IPR043129">
    <property type="entry name" value="ATPase_NBD"/>
</dbReference>
<name>A0A841U4E0_9BACL</name>
<accession>A0A841U4E0</accession>
<dbReference type="RefSeq" id="WP_185138604.1">
    <property type="nucleotide sequence ID" value="NZ_BORM01000023.1"/>
</dbReference>
<dbReference type="InterPro" id="IPR052519">
    <property type="entry name" value="Euk-type_GlcNAc_Kinase"/>
</dbReference>
<sequence>MKYVAGLDGGGTKTAVAVADGAGRIVRTFESGAINYNGRDEESVRTSLREMMAAIADICGGLANCGHVCIGAAGVSNPTVAARLTAEVRASGFEGGLTITGDQETALQGALDSPFGAVLIAGTGSICYGRNEAGETHRAGGGGHLLDDGGSGYAIGRDLLAAVLQASDGRIPPTAIAELVYRRLQADSVRQLIGFVYDPSTSKRDIAALAPLLSEACEAGDRAALAIAEASARALFALVVPVVGRLRLQDGSLALAGSVLRNNAHVRNGLLGLLAESYPKLRTVVAAPDAASLGAVRIALQESGPQGS</sequence>
<dbReference type="EMBL" id="JACJVR010000098">
    <property type="protein sequence ID" value="MBB6694639.1"/>
    <property type="molecule type" value="Genomic_DNA"/>
</dbReference>
<dbReference type="PANTHER" id="PTHR43190:SF3">
    <property type="entry name" value="N-ACETYL-D-GLUCOSAMINE KINASE"/>
    <property type="match status" value="1"/>
</dbReference>